<name>A0ABN9EA34_9NEOB</name>
<organism evidence="2 3">
    <name type="scientific">Staurois parvus</name>
    <dbReference type="NCBI Taxonomy" id="386267"/>
    <lineage>
        <taxon>Eukaryota</taxon>
        <taxon>Metazoa</taxon>
        <taxon>Chordata</taxon>
        <taxon>Craniata</taxon>
        <taxon>Vertebrata</taxon>
        <taxon>Euteleostomi</taxon>
        <taxon>Amphibia</taxon>
        <taxon>Batrachia</taxon>
        <taxon>Anura</taxon>
        <taxon>Neobatrachia</taxon>
        <taxon>Ranoidea</taxon>
        <taxon>Ranidae</taxon>
        <taxon>Staurois</taxon>
    </lineage>
</organism>
<keyword evidence="3" id="KW-1185">Reference proteome</keyword>
<gene>
    <name evidence="2" type="ORF">SPARVUS_LOCUS9548560</name>
</gene>
<evidence type="ECO:0000313" key="3">
    <source>
        <dbReference type="Proteomes" id="UP001162483"/>
    </source>
</evidence>
<comment type="caution">
    <text evidence="2">The sequence shown here is derived from an EMBL/GenBank/DDBJ whole genome shotgun (WGS) entry which is preliminary data.</text>
</comment>
<feature type="region of interest" description="Disordered" evidence="1">
    <location>
        <begin position="1"/>
        <end position="22"/>
    </location>
</feature>
<protein>
    <submittedName>
        <fullName evidence="2">Uncharacterized protein</fullName>
    </submittedName>
</protein>
<evidence type="ECO:0000256" key="1">
    <source>
        <dbReference type="SAM" id="MobiDB-lite"/>
    </source>
</evidence>
<accession>A0ABN9EA34</accession>
<feature type="non-terminal residue" evidence="2">
    <location>
        <position position="1"/>
    </location>
</feature>
<dbReference type="EMBL" id="CATNWA010015305">
    <property type="protein sequence ID" value="CAI9581765.1"/>
    <property type="molecule type" value="Genomic_DNA"/>
</dbReference>
<reference evidence="2" key="1">
    <citation type="submission" date="2023-05" db="EMBL/GenBank/DDBJ databases">
        <authorList>
            <person name="Stuckert A."/>
        </authorList>
    </citation>
    <scope>NUCLEOTIDE SEQUENCE</scope>
</reference>
<proteinExistence type="predicted"/>
<evidence type="ECO:0000313" key="2">
    <source>
        <dbReference type="EMBL" id="CAI9581765.1"/>
    </source>
</evidence>
<dbReference type="Proteomes" id="UP001162483">
    <property type="component" value="Unassembled WGS sequence"/>
</dbReference>
<sequence>WKRYQGHLLGPPTDPGPSSSARVSKWSHIAMAQRAVHKCDLSCACKCTIQTHTFLR</sequence>